<dbReference type="PANTHER" id="PTHR45138">
    <property type="entry name" value="REGULATORY COMPONENTS OF SENSORY TRANSDUCTION SYSTEM"/>
    <property type="match status" value="1"/>
</dbReference>
<name>A0ABT7B7P2_9CYAN</name>
<dbReference type="GO" id="GO:0052621">
    <property type="term" value="F:diguanylate cyclase activity"/>
    <property type="evidence" value="ECO:0007669"/>
    <property type="project" value="UniProtKB-EC"/>
</dbReference>
<dbReference type="EC" id="2.7.7.65" evidence="3"/>
<dbReference type="InterPro" id="IPR000160">
    <property type="entry name" value="GGDEF_dom"/>
</dbReference>
<dbReference type="EMBL" id="JAQOSO010000079">
    <property type="protein sequence ID" value="MDJ1175130.1"/>
    <property type="molecule type" value="Genomic_DNA"/>
</dbReference>
<dbReference type="CDD" id="cd01949">
    <property type="entry name" value="GGDEF"/>
    <property type="match status" value="1"/>
</dbReference>
<evidence type="ECO:0000259" key="2">
    <source>
        <dbReference type="PROSITE" id="PS50887"/>
    </source>
</evidence>
<dbReference type="RefSeq" id="WP_283767436.1">
    <property type="nucleotide sequence ID" value="NZ_JAQOSO010000079.1"/>
</dbReference>
<sequence>MSLESRSVESALSYSRTFTAMDVSSQSLSQYQQEIEQLRQEIALLKQEKYDLEIILENTIDHSDTVEAFLHETNRQLRAEILERKQIEKELERSKIELQRLLEMVSRDKEDLEIILETITEHGDFIEEQSHKESIHDSLTQLYNRHYLEEVLERELDHARRNHSCLGLVMIDIDYFKVFNDTFGHDAGDTVLQAVSECLQEQVKQIGIAFRYGGEELTLILPHRHLEETAQLAEQVRQGVKALELHHQGQLLAPVTISLGVASYPLHGSTPSKLMKAADMALYQAKNQGRDRVILAP</sequence>
<evidence type="ECO:0000313" key="4">
    <source>
        <dbReference type="Proteomes" id="UP001235849"/>
    </source>
</evidence>
<comment type="caution">
    <text evidence="3">The sequence shown here is derived from an EMBL/GenBank/DDBJ whole genome shotgun (WGS) entry which is preliminary data.</text>
</comment>
<keyword evidence="3" id="KW-0548">Nucleotidyltransferase</keyword>
<keyword evidence="3" id="KW-0808">Transferase</keyword>
<keyword evidence="1" id="KW-0175">Coiled coil</keyword>
<dbReference type="PROSITE" id="PS50887">
    <property type="entry name" value="GGDEF"/>
    <property type="match status" value="1"/>
</dbReference>
<dbReference type="Proteomes" id="UP001235849">
    <property type="component" value="Unassembled WGS sequence"/>
</dbReference>
<organism evidence="3 4">
    <name type="scientific">Roseofilum capinflatum BLCC-M114</name>
    <dbReference type="NCBI Taxonomy" id="3022440"/>
    <lineage>
        <taxon>Bacteria</taxon>
        <taxon>Bacillati</taxon>
        <taxon>Cyanobacteriota</taxon>
        <taxon>Cyanophyceae</taxon>
        <taxon>Desertifilales</taxon>
        <taxon>Desertifilaceae</taxon>
        <taxon>Roseofilum</taxon>
        <taxon>Roseofilum capinflatum</taxon>
    </lineage>
</organism>
<evidence type="ECO:0000313" key="3">
    <source>
        <dbReference type="EMBL" id="MDJ1175130.1"/>
    </source>
</evidence>
<dbReference type="SUPFAM" id="SSF55073">
    <property type="entry name" value="Nucleotide cyclase"/>
    <property type="match status" value="1"/>
</dbReference>
<feature type="coiled-coil region" evidence="1">
    <location>
        <begin position="21"/>
        <end position="111"/>
    </location>
</feature>
<dbReference type="Gene3D" id="3.30.70.270">
    <property type="match status" value="1"/>
</dbReference>
<keyword evidence="4" id="KW-1185">Reference proteome</keyword>
<gene>
    <name evidence="3" type="ORF">PMG25_13595</name>
</gene>
<feature type="domain" description="GGDEF" evidence="2">
    <location>
        <begin position="164"/>
        <end position="297"/>
    </location>
</feature>
<dbReference type="InterPro" id="IPR043128">
    <property type="entry name" value="Rev_trsase/Diguanyl_cyclase"/>
</dbReference>
<proteinExistence type="predicted"/>
<dbReference type="Pfam" id="PF00990">
    <property type="entry name" value="GGDEF"/>
    <property type="match status" value="1"/>
</dbReference>
<dbReference type="PANTHER" id="PTHR45138:SF5">
    <property type="entry name" value="BIFUNCTIONAL PERIPLASMIC SUBSTRATE BINDING PROTEIN_CYTOPLASMIC DIGUANYLATE CYCLASE"/>
    <property type="match status" value="1"/>
</dbReference>
<evidence type="ECO:0000256" key="1">
    <source>
        <dbReference type="SAM" id="Coils"/>
    </source>
</evidence>
<reference evidence="3 4" key="1">
    <citation type="submission" date="2023-01" db="EMBL/GenBank/DDBJ databases">
        <title>Novel diversity within Roseofilum (Cyanobacteria; Desertifilaceae) from marine benthic mats with descriptions of four novel species.</title>
        <authorList>
            <person name="Wang Y."/>
            <person name="Berthold D.E."/>
            <person name="Hu J."/>
            <person name="Lefler F.W."/>
            <person name="Laughinghouse H.D. IV."/>
        </authorList>
    </citation>
    <scope>NUCLEOTIDE SEQUENCE [LARGE SCALE GENOMIC DNA]</scope>
    <source>
        <strain evidence="3 4">BLCC-M114</strain>
    </source>
</reference>
<accession>A0ABT7B7P2</accession>
<protein>
    <submittedName>
        <fullName evidence="3">Diguanylate cyclase</fullName>
        <ecNumber evidence="3">2.7.7.65</ecNumber>
    </submittedName>
</protein>
<dbReference type="InterPro" id="IPR029787">
    <property type="entry name" value="Nucleotide_cyclase"/>
</dbReference>
<dbReference type="SMART" id="SM00267">
    <property type="entry name" value="GGDEF"/>
    <property type="match status" value="1"/>
</dbReference>
<dbReference type="NCBIfam" id="TIGR00254">
    <property type="entry name" value="GGDEF"/>
    <property type="match status" value="1"/>
</dbReference>
<dbReference type="InterPro" id="IPR050469">
    <property type="entry name" value="Diguanylate_Cyclase"/>
</dbReference>